<dbReference type="GO" id="GO:0032357">
    <property type="term" value="F:oxidized purine DNA binding"/>
    <property type="evidence" value="ECO:0007669"/>
    <property type="project" value="TreeGrafter"/>
</dbReference>
<dbReference type="EC" id="3.2.2.31" evidence="4 14"/>
<dbReference type="GO" id="GO:0034039">
    <property type="term" value="F:8-oxo-7,8-dihydroguanine DNA N-glycosylase activity"/>
    <property type="evidence" value="ECO:0007669"/>
    <property type="project" value="TreeGrafter"/>
</dbReference>
<evidence type="ECO:0000256" key="6">
    <source>
        <dbReference type="ARBA" id="ARBA00022485"/>
    </source>
</evidence>
<dbReference type="InterPro" id="IPR005760">
    <property type="entry name" value="A/G_AdeGlyc_MutY"/>
</dbReference>
<dbReference type="Pfam" id="PF00730">
    <property type="entry name" value="HhH-GPD"/>
    <property type="match status" value="1"/>
</dbReference>
<dbReference type="PANTHER" id="PTHR42944:SF1">
    <property type="entry name" value="ADENINE DNA GLYCOSYLASE"/>
    <property type="match status" value="1"/>
</dbReference>
<evidence type="ECO:0000256" key="4">
    <source>
        <dbReference type="ARBA" id="ARBA00012045"/>
    </source>
</evidence>
<organism evidence="16 17">
    <name type="scientific">Glacieibacterium arshaanense</name>
    <dbReference type="NCBI Taxonomy" id="2511025"/>
    <lineage>
        <taxon>Bacteria</taxon>
        <taxon>Pseudomonadati</taxon>
        <taxon>Pseudomonadota</taxon>
        <taxon>Alphaproteobacteria</taxon>
        <taxon>Sphingomonadales</taxon>
        <taxon>Sphingosinicellaceae</taxon>
        <taxon>Glacieibacterium</taxon>
    </lineage>
</organism>
<keyword evidence="13 14" id="KW-0326">Glycosidase</keyword>
<keyword evidence="7" id="KW-0479">Metal-binding</keyword>
<keyword evidence="10 14" id="KW-0408">Iron</keyword>
<comment type="caution">
    <text evidence="16">The sequence shown here is derived from an EMBL/GenBank/DDBJ whole genome shotgun (WGS) entry which is preliminary data.</text>
</comment>
<evidence type="ECO:0000256" key="8">
    <source>
        <dbReference type="ARBA" id="ARBA00022763"/>
    </source>
</evidence>
<evidence type="ECO:0000259" key="15">
    <source>
        <dbReference type="SMART" id="SM00478"/>
    </source>
</evidence>
<dbReference type="Pfam" id="PF14815">
    <property type="entry name" value="NUDIX_4"/>
    <property type="match status" value="1"/>
</dbReference>
<keyword evidence="17" id="KW-1185">Reference proteome</keyword>
<name>A0A4Y9ES58_9SPHN</name>
<evidence type="ECO:0000256" key="2">
    <source>
        <dbReference type="ARBA" id="ARBA00002933"/>
    </source>
</evidence>
<dbReference type="InterPro" id="IPR044298">
    <property type="entry name" value="MIG/MutY"/>
</dbReference>
<comment type="function">
    <text evidence="2">Adenine glycosylase active on G-A mispairs. MutY also corrects error-prone DNA synthesis past GO lesions which are due to the oxidatively damaged form of guanine: 7,8-dihydro-8-oxoguanine (8-oxo-dGTP).</text>
</comment>
<dbReference type="Proteomes" id="UP000297737">
    <property type="component" value="Unassembled WGS sequence"/>
</dbReference>
<dbReference type="Gene3D" id="1.10.1670.10">
    <property type="entry name" value="Helix-hairpin-Helix base-excision DNA repair enzymes (C-terminal)"/>
    <property type="match status" value="1"/>
</dbReference>
<evidence type="ECO:0000256" key="5">
    <source>
        <dbReference type="ARBA" id="ARBA00022023"/>
    </source>
</evidence>
<dbReference type="InterPro" id="IPR003265">
    <property type="entry name" value="HhH-GPD_domain"/>
</dbReference>
<dbReference type="GO" id="GO:0035485">
    <property type="term" value="F:adenine/guanine mispair binding"/>
    <property type="evidence" value="ECO:0007669"/>
    <property type="project" value="TreeGrafter"/>
</dbReference>
<dbReference type="InterPro" id="IPR004036">
    <property type="entry name" value="Endonuclease-III-like_CS2"/>
</dbReference>
<evidence type="ECO:0000256" key="10">
    <source>
        <dbReference type="ARBA" id="ARBA00023004"/>
    </source>
</evidence>
<dbReference type="Pfam" id="PF00633">
    <property type="entry name" value="HHH"/>
    <property type="match status" value="1"/>
</dbReference>
<reference evidence="16 17" key="1">
    <citation type="submission" date="2019-02" db="EMBL/GenBank/DDBJ databases">
        <title>Polymorphobacter sp. isolated from the lake at the Tibet of China.</title>
        <authorList>
            <person name="Li A."/>
        </authorList>
    </citation>
    <scope>NUCLEOTIDE SEQUENCE [LARGE SCALE GENOMIC DNA]</scope>
    <source>
        <strain evidence="16 17">DJ1R-1</strain>
    </source>
</reference>
<dbReference type="GO" id="GO:0006298">
    <property type="term" value="P:mismatch repair"/>
    <property type="evidence" value="ECO:0007669"/>
    <property type="project" value="TreeGrafter"/>
</dbReference>
<comment type="similarity">
    <text evidence="3 14">Belongs to the Nth/MutY family.</text>
</comment>
<evidence type="ECO:0000256" key="14">
    <source>
        <dbReference type="RuleBase" id="RU365096"/>
    </source>
</evidence>
<gene>
    <name evidence="16" type="primary">mutY</name>
    <name evidence="16" type="ORF">EUV02_05585</name>
</gene>
<dbReference type="CDD" id="cd00056">
    <property type="entry name" value="ENDO3c"/>
    <property type="match status" value="1"/>
</dbReference>
<dbReference type="GO" id="GO:0006284">
    <property type="term" value="P:base-excision repair"/>
    <property type="evidence" value="ECO:0007669"/>
    <property type="project" value="UniProtKB-UniRule"/>
</dbReference>
<dbReference type="GO" id="GO:0051539">
    <property type="term" value="F:4 iron, 4 sulfur cluster binding"/>
    <property type="evidence" value="ECO:0007669"/>
    <property type="project" value="UniProtKB-UniRule"/>
</dbReference>
<dbReference type="InterPro" id="IPR023170">
    <property type="entry name" value="HhH_base_excis_C"/>
</dbReference>
<protein>
    <recommendedName>
        <fullName evidence="5 14">Adenine DNA glycosylase</fullName>
        <ecNumber evidence="4 14">3.2.2.31</ecNumber>
    </recommendedName>
</protein>
<keyword evidence="12" id="KW-0234">DNA repair</keyword>
<sequence>MRVDSSAPYNHARRLLDWYDVNARTLPWRSPPGTPPPDPYRVWLSEIMLQQTTVASVKGYFELFITRWPTVAALAAAEDADVMQAWAGLGYYARARNLLACARSVVADHGGRFPDTEAGLRKLPGIGPYTAAAVAAIAFGAHATVADGNVERVVARLYAVETPMPAAKPTLHALAAELTPTQRCGDYAQAMMDLGATICTPRSPDCPACPVAAGCAALKLQTPTRFPVKAAKVARPTRQGTIYWLRAGDTVLVTQRPPRGLLGGMRALPSDEWATVRPALAPPADATWQLLPGSVRHVFTHFELELVVMAATLNDGRSVALPAGATWVALAEIDRIGLPTVFAKAARHALAHLNTDRVDEKAA</sequence>
<evidence type="ECO:0000256" key="13">
    <source>
        <dbReference type="ARBA" id="ARBA00023295"/>
    </source>
</evidence>
<comment type="catalytic activity">
    <reaction evidence="1 14">
        <text>Hydrolyzes free adenine bases from 7,8-dihydro-8-oxoguanine:adenine mismatched double-stranded DNA, leaving an apurinic site.</text>
        <dbReference type="EC" id="3.2.2.31"/>
    </reaction>
</comment>
<evidence type="ECO:0000313" key="17">
    <source>
        <dbReference type="Proteomes" id="UP000297737"/>
    </source>
</evidence>
<evidence type="ECO:0000256" key="9">
    <source>
        <dbReference type="ARBA" id="ARBA00022801"/>
    </source>
</evidence>
<evidence type="ECO:0000256" key="3">
    <source>
        <dbReference type="ARBA" id="ARBA00008343"/>
    </source>
</evidence>
<dbReference type="EMBL" id="SIHO01000001">
    <property type="protein sequence ID" value="TFU06455.1"/>
    <property type="molecule type" value="Genomic_DNA"/>
</dbReference>
<dbReference type="InterPro" id="IPR000445">
    <property type="entry name" value="HhH_motif"/>
</dbReference>
<dbReference type="OrthoDB" id="9802365at2"/>
<accession>A0A4Y9ES58</accession>
<dbReference type="SMART" id="SM00478">
    <property type="entry name" value="ENDO3c"/>
    <property type="match status" value="1"/>
</dbReference>
<proteinExistence type="inferred from homology"/>
<keyword evidence="8 14" id="KW-0227">DNA damage</keyword>
<dbReference type="InterPro" id="IPR015797">
    <property type="entry name" value="NUDIX_hydrolase-like_dom_sf"/>
</dbReference>
<dbReference type="NCBIfam" id="TIGR01084">
    <property type="entry name" value="mutY"/>
    <property type="match status" value="1"/>
</dbReference>
<dbReference type="Gene3D" id="1.10.340.30">
    <property type="entry name" value="Hypothetical protein, domain 2"/>
    <property type="match status" value="1"/>
</dbReference>
<dbReference type="AlphaFoldDB" id="A0A4Y9ES58"/>
<dbReference type="GO" id="GO:0000701">
    <property type="term" value="F:purine-specific mismatch base pair DNA N-glycosylase activity"/>
    <property type="evidence" value="ECO:0007669"/>
    <property type="project" value="UniProtKB-EC"/>
</dbReference>
<dbReference type="InterPro" id="IPR011257">
    <property type="entry name" value="DNA_glycosylase"/>
</dbReference>
<dbReference type="CDD" id="cd03431">
    <property type="entry name" value="NUDIX_DNA_Glycosylase_C-MutY"/>
    <property type="match status" value="1"/>
</dbReference>
<evidence type="ECO:0000256" key="1">
    <source>
        <dbReference type="ARBA" id="ARBA00000843"/>
    </source>
</evidence>
<evidence type="ECO:0000256" key="11">
    <source>
        <dbReference type="ARBA" id="ARBA00023014"/>
    </source>
</evidence>
<dbReference type="SUPFAM" id="SSF48150">
    <property type="entry name" value="DNA-glycosylase"/>
    <property type="match status" value="1"/>
</dbReference>
<keyword evidence="11" id="KW-0411">Iron-sulfur</keyword>
<evidence type="ECO:0000313" key="16">
    <source>
        <dbReference type="EMBL" id="TFU06455.1"/>
    </source>
</evidence>
<comment type="cofactor">
    <cofactor evidence="14">
        <name>[4Fe-4S] cluster</name>
        <dbReference type="ChEBI" id="CHEBI:49883"/>
    </cofactor>
    <text evidence="14">Binds 1 [4Fe-4S] cluster.</text>
</comment>
<evidence type="ECO:0000256" key="7">
    <source>
        <dbReference type="ARBA" id="ARBA00022723"/>
    </source>
</evidence>
<keyword evidence="6" id="KW-0004">4Fe-4S</keyword>
<dbReference type="GO" id="GO:0046872">
    <property type="term" value="F:metal ion binding"/>
    <property type="evidence" value="ECO:0007669"/>
    <property type="project" value="UniProtKB-UniRule"/>
</dbReference>
<dbReference type="PROSITE" id="PS01155">
    <property type="entry name" value="ENDONUCLEASE_III_2"/>
    <property type="match status" value="1"/>
</dbReference>
<dbReference type="Gene3D" id="3.90.79.10">
    <property type="entry name" value="Nucleoside Triphosphate Pyrophosphohydrolase"/>
    <property type="match status" value="1"/>
</dbReference>
<keyword evidence="9" id="KW-0378">Hydrolase</keyword>
<dbReference type="RefSeq" id="WP_135245179.1">
    <property type="nucleotide sequence ID" value="NZ_SIHO01000001.1"/>
</dbReference>
<feature type="domain" description="HhH-GPD" evidence="15">
    <location>
        <begin position="48"/>
        <end position="197"/>
    </location>
</feature>
<dbReference type="PANTHER" id="PTHR42944">
    <property type="entry name" value="ADENINE DNA GLYCOSYLASE"/>
    <property type="match status" value="1"/>
</dbReference>
<dbReference type="SUPFAM" id="SSF55811">
    <property type="entry name" value="Nudix"/>
    <property type="match status" value="1"/>
</dbReference>
<evidence type="ECO:0000256" key="12">
    <source>
        <dbReference type="ARBA" id="ARBA00023204"/>
    </source>
</evidence>
<dbReference type="FunFam" id="1.10.340.30:FF:000002">
    <property type="entry name" value="Adenine DNA glycosylase"/>
    <property type="match status" value="1"/>
</dbReference>
<dbReference type="InterPro" id="IPR029119">
    <property type="entry name" value="MutY_C"/>
</dbReference>